<dbReference type="Proteomes" id="UP000184096">
    <property type="component" value="Chromosome I"/>
</dbReference>
<sequence length="82" mass="9166">MGRGHVGRMKLRSFRKCLHGRVIAHHEIKHARQESGIGRCTTQCLRTDPALGQEPAQPLGIARDKGKRLNGNDFSYFPGVPF</sequence>
<proteinExistence type="predicted"/>
<protein>
    <submittedName>
        <fullName evidence="1">Uncharacterized protein</fullName>
    </submittedName>
</protein>
<evidence type="ECO:0000313" key="2">
    <source>
        <dbReference type="Proteomes" id="UP000184096"/>
    </source>
</evidence>
<organism evidence="1 2">
    <name type="scientific">Bradyrhizobium erythrophlei</name>
    <dbReference type="NCBI Taxonomy" id="1437360"/>
    <lineage>
        <taxon>Bacteria</taxon>
        <taxon>Pseudomonadati</taxon>
        <taxon>Pseudomonadota</taxon>
        <taxon>Alphaproteobacteria</taxon>
        <taxon>Hyphomicrobiales</taxon>
        <taxon>Nitrobacteraceae</taxon>
        <taxon>Bradyrhizobium</taxon>
    </lineage>
</organism>
<name>A0A1M7UR70_9BRAD</name>
<accession>A0A1M7UR70</accession>
<keyword evidence="2" id="KW-1185">Reference proteome</keyword>
<dbReference type="EMBL" id="LT670849">
    <property type="protein sequence ID" value="SHN85424.1"/>
    <property type="molecule type" value="Genomic_DNA"/>
</dbReference>
<dbReference type="AlphaFoldDB" id="A0A1M7UR70"/>
<reference evidence="2" key="1">
    <citation type="submission" date="2016-11" db="EMBL/GenBank/DDBJ databases">
        <authorList>
            <person name="Varghese N."/>
            <person name="Submissions S."/>
        </authorList>
    </citation>
    <scope>NUCLEOTIDE SEQUENCE [LARGE SCALE GENOMIC DNA]</scope>
    <source>
        <strain evidence="2">GAS401</strain>
    </source>
</reference>
<gene>
    <name evidence="1" type="ORF">SAMN05444170_6289</name>
</gene>
<evidence type="ECO:0000313" key="1">
    <source>
        <dbReference type="EMBL" id="SHN85424.1"/>
    </source>
</evidence>